<dbReference type="EMBL" id="MLYO01000048">
    <property type="protein sequence ID" value="OIK00253.1"/>
    <property type="molecule type" value="Genomic_DNA"/>
</dbReference>
<organism evidence="1 2">
    <name type="scientific">Streptomyces monashensis</name>
    <dbReference type="NCBI Taxonomy" id="1678012"/>
    <lineage>
        <taxon>Bacteria</taxon>
        <taxon>Bacillati</taxon>
        <taxon>Actinomycetota</taxon>
        <taxon>Actinomycetes</taxon>
        <taxon>Kitasatosporales</taxon>
        <taxon>Streptomycetaceae</taxon>
        <taxon>Streptomyces</taxon>
    </lineage>
</organism>
<proteinExistence type="predicted"/>
<dbReference type="AlphaFoldDB" id="A0A1S2Q399"/>
<keyword evidence="2" id="KW-1185">Reference proteome</keyword>
<evidence type="ECO:0000313" key="2">
    <source>
        <dbReference type="Proteomes" id="UP000179642"/>
    </source>
</evidence>
<gene>
    <name evidence="1" type="ORF">BIV23_27300</name>
</gene>
<name>A0A1S2Q399_9ACTN</name>
<accession>A0A1S2Q399</accession>
<sequence length="209" mass="21086">MEGTDPVNKKLAAALSGGAVLVVALTGCTSSGSSGDKGPDPKMVAWAKSVCQPLPAQQAKISGAYDALSKVAKDGPPKDVQQTDSQAFQDLADGFKARAATLDGAGAPPGVAGGAQKQQDAVKKLTALSAAYADLKKRVDGLDTKDQTKFASGLSDLSDRMKVVLTQYDSVITALKNLEKGDVNEAVAKQAGCTKTSGSGSASPSSANG</sequence>
<dbReference type="Proteomes" id="UP000179642">
    <property type="component" value="Unassembled WGS sequence"/>
</dbReference>
<evidence type="ECO:0000313" key="1">
    <source>
        <dbReference type="EMBL" id="OIK00253.1"/>
    </source>
</evidence>
<comment type="caution">
    <text evidence="1">The sequence shown here is derived from an EMBL/GenBank/DDBJ whole genome shotgun (WGS) entry which is preliminary data.</text>
</comment>
<protein>
    <submittedName>
        <fullName evidence="1">Small secreted protein</fullName>
    </submittedName>
</protein>
<reference evidence="1 2" key="1">
    <citation type="submission" date="2016-10" db="EMBL/GenBank/DDBJ databases">
        <title>Genome sequence of Streptomyces sp. MUSC 1.</title>
        <authorList>
            <person name="Lee L.-H."/>
            <person name="Ser H.-L."/>
            <person name="Law J.W.-F."/>
        </authorList>
    </citation>
    <scope>NUCLEOTIDE SEQUENCE [LARGE SCALE GENOMIC DNA]</scope>
    <source>
        <strain evidence="1 2">MUSC 1</strain>
    </source>
</reference>